<feature type="chain" id="PRO_5040785754" description="Lipocalin-like domain-containing protein" evidence="1">
    <location>
        <begin position="20"/>
        <end position="153"/>
    </location>
</feature>
<accession>A0A9X1ZYD6</accession>
<evidence type="ECO:0000313" key="3">
    <source>
        <dbReference type="Proteomes" id="UP001139521"/>
    </source>
</evidence>
<protein>
    <recommendedName>
        <fullName evidence="4">Lipocalin-like domain-containing protein</fullName>
    </recommendedName>
</protein>
<name>A0A9X1ZYD6_9FLAO</name>
<keyword evidence="1" id="KW-0732">Signal</keyword>
<feature type="signal peptide" evidence="1">
    <location>
        <begin position="1"/>
        <end position="19"/>
    </location>
</feature>
<evidence type="ECO:0000256" key="1">
    <source>
        <dbReference type="SAM" id="SignalP"/>
    </source>
</evidence>
<dbReference type="RefSeq" id="WP_249602678.1">
    <property type="nucleotide sequence ID" value="NZ_JAKHSK010000030.1"/>
</dbReference>
<comment type="caution">
    <text evidence="2">The sequence shown here is derived from an EMBL/GenBank/DDBJ whole genome shotgun (WGS) entry which is preliminary data.</text>
</comment>
<evidence type="ECO:0008006" key="4">
    <source>
        <dbReference type="Google" id="ProtNLM"/>
    </source>
</evidence>
<proteinExistence type="predicted"/>
<dbReference type="EMBL" id="JAKHSK010000030">
    <property type="protein sequence ID" value="MCL6219968.1"/>
    <property type="molecule type" value="Genomic_DNA"/>
</dbReference>
<dbReference type="PROSITE" id="PS51257">
    <property type="entry name" value="PROKAR_LIPOPROTEIN"/>
    <property type="match status" value="1"/>
</dbReference>
<sequence length="153" mass="17431">MKKYTLLFLICFFSLFACGDNEKDELESLPLIAINSDKLVGEWKLVESKVSPGGQVSWSPVSQSYTIKFLADATFIKNDGNCETGTYRVVAHPEYEGKQMIELTYSCDLDQAVYPDNKSYWGIEVLDDEYLVYHPTYKGPICTEGCSYKFKKQ</sequence>
<dbReference type="AlphaFoldDB" id="A0A9X1ZYD6"/>
<keyword evidence="3" id="KW-1185">Reference proteome</keyword>
<evidence type="ECO:0000313" key="2">
    <source>
        <dbReference type="EMBL" id="MCL6219968.1"/>
    </source>
</evidence>
<reference evidence="2" key="1">
    <citation type="submission" date="2022-01" db="EMBL/GenBank/DDBJ databases">
        <title>Genome sequencing of Zunongwangia sp. M21534 genome.</title>
        <authorList>
            <person name="Chen Y."/>
            <person name="Dong C."/>
            <person name="Shao Z."/>
        </authorList>
    </citation>
    <scope>NUCLEOTIDE SEQUENCE</scope>
    <source>
        <strain evidence="2">MCCC M21534</strain>
    </source>
</reference>
<dbReference type="Proteomes" id="UP001139521">
    <property type="component" value="Unassembled WGS sequence"/>
</dbReference>
<gene>
    <name evidence="2" type="ORF">L1967_16880</name>
</gene>
<organism evidence="2 3">
    <name type="scientific">Zunongwangia pacifica</name>
    <dbReference type="NCBI Taxonomy" id="2911062"/>
    <lineage>
        <taxon>Bacteria</taxon>
        <taxon>Pseudomonadati</taxon>
        <taxon>Bacteroidota</taxon>
        <taxon>Flavobacteriia</taxon>
        <taxon>Flavobacteriales</taxon>
        <taxon>Flavobacteriaceae</taxon>
        <taxon>Zunongwangia</taxon>
    </lineage>
</organism>